<protein>
    <submittedName>
        <fullName evidence="2">Uncharacterized protein</fullName>
    </submittedName>
</protein>
<dbReference type="RefSeq" id="WP_094154233.1">
    <property type="nucleotide sequence ID" value="NZ_CP020028.1"/>
</dbReference>
<dbReference type="AlphaFoldDB" id="A0A222WJ18"/>
<dbReference type="Proteomes" id="UP000214666">
    <property type="component" value="Chromosome"/>
</dbReference>
<gene>
    <name evidence="2" type="ORF">B4V02_06925</name>
</gene>
<dbReference type="EMBL" id="CP020028">
    <property type="protein sequence ID" value="ASR46427.1"/>
    <property type="molecule type" value="Genomic_DNA"/>
</dbReference>
<keyword evidence="1" id="KW-1133">Transmembrane helix</keyword>
<reference evidence="2 3" key="1">
    <citation type="submission" date="2017-03" db="EMBL/GenBank/DDBJ databases">
        <title>Complete genome sequence of Paenibacillus Kribbensis producing bioflocculants.</title>
        <authorList>
            <person name="Lee H.-G."/>
            <person name="Oh H.-M."/>
        </authorList>
    </citation>
    <scope>NUCLEOTIDE SEQUENCE [LARGE SCALE GENOMIC DNA]</scope>
    <source>
        <strain evidence="2 3">AM49</strain>
    </source>
</reference>
<accession>A0A222WJ18</accession>
<evidence type="ECO:0000313" key="3">
    <source>
        <dbReference type="Proteomes" id="UP000214666"/>
    </source>
</evidence>
<evidence type="ECO:0000256" key="1">
    <source>
        <dbReference type="SAM" id="Phobius"/>
    </source>
</evidence>
<name>A0A222WJ18_9BACL</name>
<dbReference type="KEGG" id="pkb:B4V02_06925"/>
<keyword evidence="3" id="KW-1185">Reference proteome</keyword>
<keyword evidence="1" id="KW-0812">Transmembrane</keyword>
<evidence type="ECO:0000313" key="2">
    <source>
        <dbReference type="EMBL" id="ASR46427.1"/>
    </source>
</evidence>
<sequence length="221" mass="25127">MSVNSVMETQIYKLDDKRFAILHSYAILTNLVQAQAEAIAAQLSEGTMTAEEMEQHENCIPLDAIESVQTNLTKFDDTLLLTYTKGGSSKSEKVKMEFASDEKDKFVQHMYSYMKQDYSYEQYTNTAWASMKPSFVFFLYTLLIGGFLSWLAYYMETAEEYSLRVPVILYPVVELISHTGTIPVAIFMGVIALISLMMVVRRAVKPSTRLVIERKSQSQVA</sequence>
<dbReference type="STRING" id="172713.GCA_001705305_00691"/>
<proteinExistence type="predicted"/>
<organism evidence="2 3">
    <name type="scientific">Paenibacillus kribbensis</name>
    <dbReference type="NCBI Taxonomy" id="172713"/>
    <lineage>
        <taxon>Bacteria</taxon>
        <taxon>Bacillati</taxon>
        <taxon>Bacillota</taxon>
        <taxon>Bacilli</taxon>
        <taxon>Bacillales</taxon>
        <taxon>Paenibacillaceae</taxon>
        <taxon>Paenibacillus</taxon>
    </lineage>
</organism>
<feature type="transmembrane region" description="Helical" evidence="1">
    <location>
        <begin position="135"/>
        <end position="155"/>
    </location>
</feature>
<dbReference type="OrthoDB" id="1349253at2"/>
<feature type="transmembrane region" description="Helical" evidence="1">
    <location>
        <begin position="175"/>
        <end position="200"/>
    </location>
</feature>
<keyword evidence="1" id="KW-0472">Membrane</keyword>